<evidence type="ECO:0000313" key="2">
    <source>
        <dbReference type="EMBL" id="CAB3396607.1"/>
    </source>
</evidence>
<dbReference type="InterPro" id="IPR050852">
    <property type="entry name" value="Queuine_tRNA-ribosyltrfase"/>
</dbReference>
<dbReference type="AlphaFoldDB" id="A0A8S1EAB5"/>
<dbReference type="OrthoDB" id="27601at2759"/>
<dbReference type="PANTHER" id="PTHR46064:SF1">
    <property type="entry name" value="QUEUINE TRNA-RIBOSYLTRANSFERASE ACCESSORY SUBUNIT 2"/>
    <property type="match status" value="1"/>
</dbReference>
<comment type="caution">
    <text evidence="2">The sequence shown here is derived from an EMBL/GenBank/DDBJ whole genome shotgun (WGS) entry which is preliminary data.</text>
</comment>
<organism evidence="2 3">
    <name type="scientific">Caenorhabditis bovis</name>
    <dbReference type="NCBI Taxonomy" id="2654633"/>
    <lineage>
        <taxon>Eukaryota</taxon>
        <taxon>Metazoa</taxon>
        <taxon>Ecdysozoa</taxon>
        <taxon>Nematoda</taxon>
        <taxon>Chromadorea</taxon>
        <taxon>Rhabditida</taxon>
        <taxon>Rhabditina</taxon>
        <taxon>Rhabditomorpha</taxon>
        <taxon>Rhabditoidea</taxon>
        <taxon>Rhabditidae</taxon>
        <taxon>Peloderinae</taxon>
        <taxon>Caenorhabditis</taxon>
    </lineage>
</organism>
<keyword evidence="3" id="KW-1185">Reference proteome</keyword>
<reference evidence="2 3" key="1">
    <citation type="submission" date="2020-04" db="EMBL/GenBank/DDBJ databases">
        <authorList>
            <person name="Laetsch R D."/>
            <person name="Stevens L."/>
            <person name="Kumar S."/>
            <person name="Blaxter L. M."/>
        </authorList>
    </citation>
    <scope>NUCLEOTIDE SEQUENCE [LARGE SCALE GENOMIC DNA]</scope>
</reference>
<proteinExistence type="predicted"/>
<gene>
    <name evidence="2" type="ORF">CBOVIS_LOCUS134</name>
</gene>
<dbReference type="SUPFAM" id="SSF51713">
    <property type="entry name" value="tRNA-guanine transglycosylase"/>
    <property type="match status" value="1"/>
</dbReference>
<name>A0A8S1EAB5_9PELO</name>
<accession>A0A8S1EAB5</accession>
<dbReference type="Pfam" id="PF01702">
    <property type="entry name" value="TGT"/>
    <property type="match status" value="1"/>
</dbReference>
<dbReference type="PANTHER" id="PTHR46064">
    <property type="entry name" value="QUEUINE TRNA-RIBOSYLTRANSFERASE ACCESSORY SUBUNIT 2"/>
    <property type="match status" value="1"/>
</dbReference>
<dbReference type="Gene3D" id="3.20.20.105">
    <property type="entry name" value="Queuine tRNA-ribosyltransferase-like"/>
    <property type="match status" value="1"/>
</dbReference>
<evidence type="ECO:0000313" key="3">
    <source>
        <dbReference type="Proteomes" id="UP000494206"/>
    </source>
</evidence>
<sequence length="374" mass="42233">MVKFNLEKKTTLGRLGSIDVWGSIDVGNHRTPSYMTYLRGGHIPHLTWDVAVKQLNLSQKPIYQLTLPSLVNQADIIRKFKKGVAKFCGIPQGSAIHLAILDPLGKLPSGYNDSKSIAIWTKNGKCSIDVAKIREIINSFGCSSFETIFDYDIPRDASLKKQSKAADRNKTFHTQMFNPDEIVEGTPIISLGGGFNPFYRRRCAVDVGLGENVRAYNVDLHDFVDGMEMDESEVAKLLNETFTPLPPNKLRIVSGPFDPTKVLTLVRLGIDLFDSSYAVKLAEQNRGFYLSDNYPSCSTFFTLDFSDEQFAENFSKPFDHCDCYTCSKYTKGYLQHLVNTRELLASILLVIHNLTEYDRMFKLIRKYLENEGSC</sequence>
<feature type="domain" description="tRNA-guanine(15) transglycosylase-like" evidence="1">
    <location>
        <begin position="13"/>
        <end position="370"/>
    </location>
</feature>
<dbReference type="NCBIfam" id="TIGR00449">
    <property type="entry name" value="tgt_general"/>
    <property type="match status" value="1"/>
</dbReference>
<dbReference type="InterPro" id="IPR002616">
    <property type="entry name" value="tRNA_ribo_trans-like"/>
</dbReference>
<dbReference type="GO" id="GO:0006400">
    <property type="term" value="P:tRNA modification"/>
    <property type="evidence" value="ECO:0007669"/>
    <property type="project" value="InterPro"/>
</dbReference>
<dbReference type="InterPro" id="IPR036511">
    <property type="entry name" value="TGT-like_sf"/>
</dbReference>
<evidence type="ECO:0000259" key="1">
    <source>
        <dbReference type="Pfam" id="PF01702"/>
    </source>
</evidence>
<protein>
    <recommendedName>
        <fullName evidence="1">tRNA-guanine(15) transglycosylase-like domain-containing protein</fullName>
    </recommendedName>
</protein>
<dbReference type="Proteomes" id="UP000494206">
    <property type="component" value="Unassembled WGS sequence"/>
</dbReference>
<dbReference type="EMBL" id="CADEPM010000001">
    <property type="protein sequence ID" value="CAB3396607.1"/>
    <property type="molecule type" value="Genomic_DNA"/>
</dbReference>